<dbReference type="AlphaFoldDB" id="A0ABD2CIX5"/>
<comment type="caution">
    <text evidence="2">The sequence shown here is derived from an EMBL/GenBank/DDBJ whole genome shotgun (WGS) entry which is preliminary data.</text>
</comment>
<feature type="coiled-coil region" evidence="1">
    <location>
        <begin position="711"/>
        <end position="738"/>
    </location>
</feature>
<protein>
    <recommendedName>
        <fullName evidence="4">Leucine-rich PPR motif-containing protein, mitochondrial</fullName>
    </recommendedName>
</protein>
<gene>
    <name evidence="2" type="ORF">V1477_007564</name>
</gene>
<dbReference type="EMBL" id="JAYRBN010000050">
    <property type="protein sequence ID" value="KAL2745022.1"/>
    <property type="molecule type" value="Genomic_DNA"/>
</dbReference>
<name>A0ABD2CIX5_VESMC</name>
<evidence type="ECO:0000256" key="1">
    <source>
        <dbReference type="SAM" id="Coils"/>
    </source>
</evidence>
<proteinExistence type="predicted"/>
<organism evidence="2 3">
    <name type="scientific">Vespula maculifrons</name>
    <name type="common">Eastern yellow jacket</name>
    <name type="synonym">Wasp</name>
    <dbReference type="NCBI Taxonomy" id="7453"/>
    <lineage>
        <taxon>Eukaryota</taxon>
        <taxon>Metazoa</taxon>
        <taxon>Ecdysozoa</taxon>
        <taxon>Arthropoda</taxon>
        <taxon>Hexapoda</taxon>
        <taxon>Insecta</taxon>
        <taxon>Pterygota</taxon>
        <taxon>Neoptera</taxon>
        <taxon>Endopterygota</taxon>
        <taxon>Hymenoptera</taxon>
        <taxon>Apocrita</taxon>
        <taxon>Aculeata</taxon>
        <taxon>Vespoidea</taxon>
        <taxon>Vespidae</taxon>
        <taxon>Vespinae</taxon>
        <taxon>Vespula</taxon>
    </lineage>
</organism>
<evidence type="ECO:0000313" key="3">
    <source>
        <dbReference type="Proteomes" id="UP001607303"/>
    </source>
</evidence>
<sequence length="1002" mass="115836">MNMALNNRCFRFLRNYKKTYVSCYPKFYSLDKYCLDKSDCIDFNKYNTQHFDFHNSVISNCLSLSSDTLENKIVNLCINLRNGRVFLNDLEEIIEIYEKTSNAPSNNVDLILLKCCGESLPNVDLPTRRKLTSQVWNLLHRKGCQITLNHYNALLEVYAQNLEFVNPREFLDNMTLEPDQSIYCSLLNVMSKTEDSELTADMIAKMKENLDSWSKETFETIVKVNALQGNIAKAYEVIEEMTLYEIVPSPEINNYLAYGYAKTGDISNIIEIFEKYHPSVVNIIEVVKILSRHEYGEHVESILKFLPVSLKPNELSVITNAIIELIYTGYRINALKIIINLPAVPEVIDTCVEYVKYLVNEEIRLNGTDEDILQAIRKITDYIYSPFIINEATRVALHEGRESLALALFEDMRKNDIPVRSHYYWPLLILAHKSANKNKIYSLISHMISSGVEIDKDTLMDYILPFVDVTDPVKITTTLIDNGIYYLNAIESVSAFLLRDNRLKDLTLLQSKYKVKINFCDSYLEKSLVQGYEKATDKLAYVPLMLKILYTMKPPHLYILNALLNDAAKFKKLEQLIDFLRILKKYKVTIPKAEIDVMKKRIVDIKADVAENKTIEDLLKGLDDKKIDMTSDRFDLVLSLDPHPKKMDIEKLRNHITELKSKNLNVRGATKKLLNQYCKYNDLKAAESMKEEIIANNFQWTPGMRAMLFDLYVKNNLLDKAEAELNEIRNNFSSFELDSNKILSYVISLVENNRLDDAFDAISDIKNINNSANVTNKCLQLLYAITKGERHGDAEKMLITLIKNNYCTLQNVLLQPLVERHISRNDIVSAVDTFLYYGNKYKRTPLQQRLLITLVEHIDDSSIPDLKDKLKKVLNCIKDVHGKPVAVVKLIVALAKTGKIEQLRKIFQMENVQMKLLFKDLHYYDRKDKLDISLTIFEAAKYPRNIKINLLCDYILSIYDENNDYEGASALLRKMEKASITPTDKFKTKISRLNNEERRMQS</sequence>
<keyword evidence="1" id="KW-0175">Coiled coil</keyword>
<dbReference type="PANTHER" id="PTHR46669:SF1">
    <property type="entry name" value="LEUCINE-RICH PPR MOTIF-CONTAINING PROTEIN, MITOCHONDRIAL"/>
    <property type="match status" value="1"/>
</dbReference>
<dbReference type="Proteomes" id="UP001607303">
    <property type="component" value="Unassembled WGS sequence"/>
</dbReference>
<accession>A0ABD2CIX5</accession>
<dbReference type="InterPro" id="IPR033490">
    <property type="entry name" value="LRP130"/>
</dbReference>
<evidence type="ECO:0008006" key="4">
    <source>
        <dbReference type="Google" id="ProtNLM"/>
    </source>
</evidence>
<dbReference type="PANTHER" id="PTHR46669">
    <property type="entry name" value="LEUCINE-RICH PPR MOTIF-CONTAINING PROTEIN, MITOCHONDRIAL"/>
    <property type="match status" value="1"/>
</dbReference>
<keyword evidence="3" id="KW-1185">Reference proteome</keyword>
<evidence type="ECO:0000313" key="2">
    <source>
        <dbReference type="EMBL" id="KAL2745022.1"/>
    </source>
</evidence>
<dbReference type="InterPro" id="IPR011990">
    <property type="entry name" value="TPR-like_helical_dom_sf"/>
</dbReference>
<dbReference type="Gene3D" id="1.25.40.10">
    <property type="entry name" value="Tetratricopeptide repeat domain"/>
    <property type="match status" value="2"/>
</dbReference>
<reference evidence="2 3" key="1">
    <citation type="journal article" date="2024" name="Ann. Entomol. Soc. Am.">
        <title>Genomic analyses of the southern and eastern yellowjacket wasps (Hymenoptera: Vespidae) reveal evolutionary signatures of social life.</title>
        <authorList>
            <person name="Catto M.A."/>
            <person name="Caine P.B."/>
            <person name="Orr S.E."/>
            <person name="Hunt B.G."/>
            <person name="Goodisman M.A.D."/>
        </authorList>
    </citation>
    <scope>NUCLEOTIDE SEQUENCE [LARGE SCALE GENOMIC DNA]</scope>
    <source>
        <strain evidence="2">232</strain>
        <tissue evidence="2">Head and thorax</tissue>
    </source>
</reference>